<dbReference type="PROSITE" id="PS50930">
    <property type="entry name" value="HTH_LYTTR"/>
    <property type="match status" value="1"/>
</dbReference>
<dbReference type="AlphaFoldDB" id="A0A9X4L322"/>
<comment type="subcellular location">
    <subcellularLocation>
        <location evidence="1">Cytoplasm</location>
    </subcellularLocation>
</comment>
<dbReference type="InterPro" id="IPR027417">
    <property type="entry name" value="P-loop_NTPase"/>
</dbReference>
<protein>
    <submittedName>
        <fullName evidence="3">LytTR family transcriptional regulator DNA-binding domain-containing protein</fullName>
    </submittedName>
</protein>
<comment type="caution">
    <text evidence="3">The sequence shown here is derived from an EMBL/GenBank/DDBJ whole genome shotgun (WGS) entry which is preliminary data.</text>
</comment>
<organism evidence="3 4">
    <name type="scientific">Staphylococcus equorum</name>
    <dbReference type="NCBI Taxonomy" id="246432"/>
    <lineage>
        <taxon>Bacteria</taxon>
        <taxon>Bacillati</taxon>
        <taxon>Bacillota</taxon>
        <taxon>Bacilli</taxon>
        <taxon>Bacillales</taxon>
        <taxon>Staphylococcaceae</taxon>
        <taxon>Staphylococcus</taxon>
    </lineage>
</organism>
<dbReference type="GO" id="GO:0005737">
    <property type="term" value="C:cytoplasm"/>
    <property type="evidence" value="ECO:0007669"/>
    <property type="project" value="UniProtKB-SubCell"/>
</dbReference>
<dbReference type="Pfam" id="PF04397">
    <property type="entry name" value="LytTR"/>
    <property type="match status" value="1"/>
</dbReference>
<reference evidence="3" key="1">
    <citation type="submission" date="2022-05" db="EMBL/GenBank/DDBJ databases">
        <title>Comparative genomics of Staphylococcus equorum isolates.</title>
        <authorList>
            <person name="Luelf R.H."/>
        </authorList>
    </citation>
    <scope>NUCLEOTIDE SEQUENCE</scope>
    <source>
        <strain evidence="3">TMW 2.2497</strain>
    </source>
</reference>
<evidence type="ECO:0000256" key="1">
    <source>
        <dbReference type="ARBA" id="ARBA00004496"/>
    </source>
</evidence>
<gene>
    <name evidence="3" type="ORF">M4L89_06710</name>
</gene>
<proteinExistence type="predicted"/>
<evidence type="ECO:0000259" key="2">
    <source>
        <dbReference type="PROSITE" id="PS50930"/>
    </source>
</evidence>
<name>A0A9X4L322_9STAP</name>
<keyword evidence="4" id="KW-1185">Reference proteome</keyword>
<dbReference type="PANTHER" id="PTHR37299:SF1">
    <property type="entry name" value="STAGE 0 SPORULATION PROTEIN A HOMOLOG"/>
    <property type="match status" value="1"/>
</dbReference>
<dbReference type="KEGG" id="seqo:SE1039_01740"/>
<dbReference type="GO" id="GO:0000156">
    <property type="term" value="F:phosphorelay response regulator activity"/>
    <property type="evidence" value="ECO:0007669"/>
    <property type="project" value="InterPro"/>
</dbReference>
<dbReference type="PIRSF" id="PIRSF036612">
    <property type="entry name" value="ABC_ATP_LytTR"/>
    <property type="match status" value="1"/>
</dbReference>
<dbReference type="Proteomes" id="UP001152422">
    <property type="component" value="Unassembled WGS sequence"/>
</dbReference>
<evidence type="ECO:0000313" key="3">
    <source>
        <dbReference type="EMBL" id="MDG0845914.1"/>
    </source>
</evidence>
<dbReference type="InterPro" id="IPR046947">
    <property type="entry name" value="LytR-like"/>
</dbReference>
<accession>A0A9X4L322</accession>
<dbReference type="InterPro" id="IPR007492">
    <property type="entry name" value="LytTR_DNA-bd_dom"/>
</dbReference>
<dbReference type="InterPro" id="IPR012046">
    <property type="entry name" value="LytTR_ABC"/>
</dbReference>
<dbReference type="GO" id="GO:0003677">
    <property type="term" value="F:DNA binding"/>
    <property type="evidence" value="ECO:0007669"/>
    <property type="project" value="UniProtKB-KW"/>
</dbReference>
<dbReference type="SUPFAM" id="SSF52540">
    <property type="entry name" value="P-loop containing nucleoside triphosphate hydrolases"/>
    <property type="match status" value="1"/>
</dbReference>
<feature type="domain" description="HTH LytTR-type" evidence="2">
    <location>
        <begin position="202"/>
        <end position="308"/>
    </location>
</feature>
<dbReference type="EMBL" id="JAMBQA010000003">
    <property type="protein sequence ID" value="MDG0845914.1"/>
    <property type="molecule type" value="Genomic_DNA"/>
</dbReference>
<dbReference type="Gene3D" id="3.40.50.300">
    <property type="entry name" value="P-loop containing nucleotide triphosphate hydrolases"/>
    <property type="match status" value="1"/>
</dbReference>
<dbReference type="PANTHER" id="PTHR37299">
    <property type="entry name" value="TRANSCRIPTIONAL REGULATOR-RELATED"/>
    <property type="match status" value="1"/>
</dbReference>
<keyword evidence="3" id="KW-0238">DNA-binding</keyword>
<sequence>MVKHIELFVKDNRLVELQNDLATIVTEDEFQNSIIELNQDTSGFKTYTLKAPLPERLSVKEIIKFWCKWYDSKLSLDTVLYECKLFSFNHKKIKKLTTSELKLVHLAKLFLVPETKFIIKEPLQNVSIETKHTVLNLLNELSKYNSIITLTNHTEEALLISNNCYRLTEKTFKPIQISQHEPNHQQDISDSNQLERQQIKRLTVKTNEKTLFLDPIDIDYLEGQDGKVVIHVGNEQYTHDTTLQSIEKIIVPYGFYRCHRSYIVNLQKVSEIISWSKNNYSIRLNNTKEILIPLSRQKAKEIERFFNINE</sequence>
<dbReference type="SMART" id="SM00850">
    <property type="entry name" value="LytTR"/>
    <property type="match status" value="1"/>
</dbReference>
<dbReference type="Gene3D" id="2.40.50.1020">
    <property type="entry name" value="LytTr DNA-binding domain"/>
    <property type="match status" value="1"/>
</dbReference>
<evidence type="ECO:0000313" key="4">
    <source>
        <dbReference type="Proteomes" id="UP001152422"/>
    </source>
</evidence>
<dbReference type="RefSeq" id="WP_056935183.1">
    <property type="nucleotide sequence ID" value="NZ_CP013114.1"/>
</dbReference>